<dbReference type="Proteomes" id="UP001055072">
    <property type="component" value="Unassembled WGS sequence"/>
</dbReference>
<evidence type="ECO:0000313" key="2">
    <source>
        <dbReference type="Proteomes" id="UP001055072"/>
    </source>
</evidence>
<sequence length="319" mass="35105">MSLRVAVVQFSPKIGQVKGNIDTASKLVAKLEPDTVDLVCLPEMIFSGYVFPDVSAISPFLEDSQTGPTSHFCSDLAKRLRCYVIAGYPERLAPDEQRRPVLDQKPYQAITEEVGANSAILYGPTGEFISNYRKTNPFETDMTWSKPGTGFAVLKLPQPLRTVALGICMDLNTQPPAIWTLDGPYEIANFALEKKANILILLNAWLDSGEEPEEAKDWRTLNFWAARLRPLWATTEELEDEGEDSSSSDSGGEQRQTSVVDATAQGHETTVVICNRCGQENGKTFAGSSAVFSLQRGSGRPKLLHSMTRKAEGVEVWTV</sequence>
<accession>A0ACB8U0I1</accession>
<keyword evidence="1" id="KW-0378">Hydrolase</keyword>
<comment type="caution">
    <text evidence="1">The sequence shown here is derived from an EMBL/GenBank/DDBJ whole genome shotgun (WGS) entry which is preliminary data.</text>
</comment>
<protein>
    <submittedName>
        <fullName evidence="1">Carbon-nitrogen hydrolase</fullName>
    </submittedName>
</protein>
<reference evidence="1" key="1">
    <citation type="journal article" date="2021" name="Environ. Microbiol.">
        <title>Gene family expansions and transcriptome signatures uncover fungal adaptations to wood decay.</title>
        <authorList>
            <person name="Hage H."/>
            <person name="Miyauchi S."/>
            <person name="Viragh M."/>
            <person name="Drula E."/>
            <person name="Min B."/>
            <person name="Chaduli D."/>
            <person name="Navarro D."/>
            <person name="Favel A."/>
            <person name="Norest M."/>
            <person name="Lesage-Meessen L."/>
            <person name="Balint B."/>
            <person name="Merenyi Z."/>
            <person name="de Eugenio L."/>
            <person name="Morin E."/>
            <person name="Martinez A.T."/>
            <person name="Baldrian P."/>
            <person name="Stursova M."/>
            <person name="Martinez M.J."/>
            <person name="Novotny C."/>
            <person name="Magnuson J.K."/>
            <person name="Spatafora J.W."/>
            <person name="Maurice S."/>
            <person name="Pangilinan J."/>
            <person name="Andreopoulos W."/>
            <person name="LaButti K."/>
            <person name="Hundley H."/>
            <person name="Na H."/>
            <person name="Kuo A."/>
            <person name="Barry K."/>
            <person name="Lipzen A."/>
            <person name="Henrissat B."/>
            <person name="Riley R."/>
            <person name="Ahrendt S."/>
            <person name="Nagy L.G."/>
            <person name="Grigoriev I.V."/>
            <person name="Martin F."/>
            <person name="Rosso M.N."/>
        </authorList>
    </citation>
    <scope>NUCLEOTIDE SEQUENCE</scope>
    <source>
        <strain evidence="1">CBS 384.51</strain>
    </source>
</reference>
<gene>
    <name evidence="1" type="ORF">BDY19DRAFT_952883</name>
</gene>
<keyword evidence="2" id="KW-1185">Reference proteome</keyword>
<organism evidence="1 2">
    <name type="scientific">Irpex rosettiformis</name>
    <dbReference type="NCBI Taxonomy" id="378272"/>
    <lineage>
        <taxon>Eukaryota</taxon>
        <taxon>Fungi</taxon>
        <taxon>Dikarya</taxon>
        <taxon>Basidiomycota</taxon>
        <taxon>Agaricomycotina</taxon>
        <taxon>Agaricomycetes</taxon>
        <taxon>Polyporales</taxon>
        <taxon>Irpicaceae</taxon>
        <taxon>Irpex</taxon>
    </lineage>
</organism>
<proteinExistence type="predicted"/>
<name>A0ACB8U0I1_9APHY</name>
<evidence type="ECO:0000313" key="1">
    <source>
        <dbReference type="EMBL" id="KAI0087739.1"/>
    </source>
</evidence>
<dbReference type="EMBL" id="MU274916">
    <property type="protein sequence ID" value="KAI0087739.1"/>
    <property type="molecule type" value="Genomic_DNA"/>
</dbReference>